<keyword evidence="10 14" id="KW-0479">Metal-binding</keyword>
<comment type="cofactor">
    <cofactor evidence="2">
        <name>Mg(2+)</name>
        <dbReference type="ChEBI" id="CHEBI:18420"/>
    </cofactor>
</comment>
<dbReference type="Proteomes" id="UP000321425">
    <property type="component" value="Unassembled WGS sequence"/>
</dbReference>
<evidence type="ECO:0000256" key="2">
    <source>
        <dbReference type="ARBA" id="ARBA00001946"/>
    </source>
</evidence>
<dbReference type="EMBL" id="BJUX01000022">
    <property type="protein sequence ID" value="GEK89767.1"/>
    <property type="molecule type" value="Genomic_DNA"/>
</dbReference>
<dbReference type="GO" id="GO:0043137">
    <property type="term" value="P:DNA replication, removal of RNA primer"/>
    <property type="evidence" value="ECO:0007669"/>
    <property type="project" value="TreeGrafter"/>
</dbReference>
<feature type="binding site" evidence="14 15">
    <location>
        <position position="87"/>
    </location>
    <ligand>
        <name>a divalent metal cation</name>
        <dbReference type="ChEBI" id="CHEBI:60240"/>
    </ligand>
</feature>
<dbReference type="PANTHER" id="PTHR10954:SF18">
    <property type="entry name" value="RIBONUCLEASE HII"/>
    <property type="match status" value="1"/>
</dbReference>
<keyword evidence="13 14" id="KW-0464">Manganese</keyword>
<evidence type="ECO:0000256" key="4">
    <source>
        <dbReference type="ARBA" id="ARBA00004496"/>
    </source>
</evidence>
<dbReference type="FunFam" id="3.30.420.10:FF:000006">
    <property type="entry name" value="Ribonuclease HII"/>
    <property type="match status" value="1"/>
</dbReference>
<evidence type="ECO:0000256" key="14">
    <source>
        <dbReference type="HAMAP-Rule" id="MF_00052"/>
    </source>
</evidence>
<evidence type="ECO:0000256" key="5">
    <source>
        <dbReference type="ARBA" id="ARBA00007383"/>
    </source>
</evidence>
<dbReference type="GO" id="GO:0003723">
    <property type="term" value="F:RNA binding"/>
    <property type="evidence" value="ECO:0007669"/>
    <property type="project" value="UniProtKB-UniRule"/>
</dbReference>
<dbReference type="EC" id="3.1.26.4" evidence="6 14"/>
<dbReference type="NCBIfam" id="NF000595">
    <property type="entry name" value="PRK00015.1-3"/>
    <property type="match status" value="1"/>
</dbReference>
<feature type="binding site" evidence="14 15">
    <location>
        <position position="178"/>
    </location>
    <ligand>
        <name>a divalent metal cation</name>
        <dbReference type="ChEBI" id="CHEBI:60240"/>
    </ligand>
</feature>
<dbReference type="InterPro" id="IPR036397">
    <property type="entry name" value="RNaseH_sf"/>
</dbReference>
<dbReference type="GO" id="GO:0005737">
    <property type="term" value="C:cytoplasm"/>
    <property type="evidence" value="ECO:0007669"/>
    <property type="project" value="UniProtKB-SubCell"/>
</dbReference>
<dbReference type="GO" id="GO:0030145">
    <property type="term" value="F:manganese ion binding"/>
    <property type="evidence" value="ECO:0007669"/>
    <property type="project" value="UniProtKB-UniRule"/>
</dbReference>
<evidence type="ECO:0000256" key="1">
    <source>
        <dbReference type="ARBA" id="ARBA00000077"/>
    </source>
</evidence>
<evidence type="ECO:0000256" key="3">
    <source>
        <dbReference type="ARBA" id="ARBA00004065"/>
    </source>
</evidence>
<protein>
    <recommendedName>
        <fullName evidence="7 14">Ribonuclease HII</fullName>
        <shortName evidence="14">RNase HII</shortName>
        <ecNumber evidence="6 14">3.1.26.4</ecNumber>
    </recommendedName>
</protein>
<dbReference type="Gene3D" id="3.30.420.10">
    <property type="entry name" value="Ribonuclease H-like superfamily/Ribonuclease H"/>
    <property type="match status" value="1"/>
</dbReference>
<dbReference type="Pfam" id="PF01351">
    <property type="entry name" value="RNase_HII"/>
    <property type="match status" value="1"/>
</dbReference>
<comment type="cofactor">
    <cofactor evidence="14 15">
        <name>Mn(2+)</name>
        <dbReference type="ChEBI" id="CHEBI:29035"/>
    </cofactor>
    <cofactor evidence="14 15">
        <name>Mg(2+)</name>
        <dbReference type="ChEBI" id="CHEBI:18420"/>
    </cofactor>
    <text evidence="14 15">Manganese or magnesium. Binds 1 divalent metal ion per monomer in the absence of substrate. May bind a second metal ion after substrate binding.</text>
</comment>
<comment type="subcellular location">
    <subcellularLocation>
        <location evidence="4 14">Cytoplasm</location>
    </subcellularLocation>
</comment>
<keyword evidence="11 14" id="KW-0255">Endonuclease</keyword>
<comment type="function">
    <text evidence="3 14 16">Endonuclease that specifically degrades the RNA of RNA-DNA hybrids.</text>
</comment>
<keyword evidence="12 14" id="KW-0378">Hydrolase</keyword>
<reference evidence="18 21" key="2">
    <citation type="submission" date="2019-07" db="EMBL/GenBank/DDBJ databases">
        <title>Whole genome shotgun sequence of Alkalibacterium putridalgicola NBRC 103243.</title>
        <authorList>
            <person name="Hosoyama A."/>
            <person name="Uohara A."/>
            <person name="Ohji S."/>
            <person name="Ichikawa N."/>
        </authorList>
    </citation>
    <scope>NUCLEOTIDE SEQUENCE [LARGE SCALE GENOMIC DNA]</scope>
    <source>
        <strain evidence="18 21">NBRC 103243</strain>
    </source>
</reference>
<dbReference type="Proteomes" id="UP000198548">
    <property type="component" value="Unassembled WGS sequence"/>
</dbReference>
<dbReference type="InterPro" id="IPR022898">
    <property type="entry name" value="RNase_HII"/>
</dbReference>
<evidence type="ECO:0000256" key="8">
    <source>
        <dbReference type="ARBA" id="ARBA00022490"/>
    </source>
</evidence>
<dbReference type="SUPFAM" id="SSF53098">
    <property type="entry name" value="Ribonuclease H-like"/>
    <property type="match status" value="1"/>
</dbReference>
<evidence type="ECO:0000313" key="18">
    <source>
        <dbReference type="EMBL" id="GEK89767.1"/>
    </source>
</evidence>
<accession>A0A1H7V5G3</accession>
<evidence type="ECO:0000313" key="21">
    <source>
        <dbReference type="Proteomes" id="UP000321425"/>
    </source>
</evidence>
<dbReference type="InterPro" id="IPR012337">
    <property type="entry name" value="RNaseH-like_sf"/>
</dbReference>
<name>A0A1H7V5G3_9LACT</name>
<keyword evidence="21" id="KW-1185">Reference proteome</keyword>
<reference evidence="19 20" key="1">
    <citation type="submission" date="2016-10" db="EMBL/GenBank/DDBJ databases">
        <authorList>
            <person name="de Groot N.N."/>
        </authorList>
    </citation>
    <scope>NUCLEOTIDE SEQUENCE [LARGE SCALE GENOMIC DNA]</scope>
    <source>
        <strain evidence="19 20">DSM 19182</strain>
    </source>
</reference>
<evidence type="ECO:0000256" key="7">
    <source>
        <dbReference type="ARBA" id="ARBA00019179"/>
    </source>
</evidence>
<comment type="catalytic activity">
    <reaction evidence="1 14 15 16">
        <text>Endonucleolytic cleavage to 5'-phosphomonoester.</text>
        <dbReference type="EC" id="3.1.26.4"/>
    </reaction>
</comment>
<dbReference type="PANTHER" id="PTHR10954">
    <property type="entry name" value="RIBONUCLEASE H2 SUBUNIT A"/>
    <property type="match status" value="1"/>
</dbReference>
<gene>
    <name evidence="14 18" type="primary">rnhB</name>
    <name evidence="18" type="ORF">APU01nite_18060</name>
    <name evidence="19" type="ORF">SAMN04488100_12212</name>
</gene>
<keyword evidence="8 14" id="KW-0963">Cytoplasm</keyword>
<evidence type="ECO:0000256" key="12">
    <source>
        <dbReference type="ARBA" id="ARBA00022801"/>
    </source>
</evidence>
<dbReference type="GO" id="GO:0006298">
    <property type="term" value="P:mismatch repair"/>
    <property type="evidence" value="ECO:0007669"/>
    <property type="project" value="TreeGrafter"/>
</dbReference>
<dbReference type="EMBL" id="FOBL01000022">
    <property type="protein sequence ID" value="SEM04502.1"/>
    <property type="molecule type" value="Genomic_DNA"/>
</dbReference>
<evidence type="ECO:0000256" key="10">
    <source>
        <dbReference type="ARBA" id="ARBA00022723"/>
    </source>
</evidence>
<feature type="binding site" evidence="14 15">
    <location>
        <position position="86"/>
    </location>
    <ligand>
        <name>a divalent metal cation</name>
        <dbReference type="ChEBI" id="CHEBI:60240"/>
    </ligand>
</feature>
<evidence type="ECO:0000256" key="13">
    <source>
        <dbReference type="ARBA" id="ARBA00023211"/>
    </source>
</evidence>
<evidence type="ECO:0000256" key="9">
    <source>
        <dbReference type="ARBA" id="ARBA00022722"/>
    </source>
</evidence>
<keyword evidence="9 14" id="KW-0540">Nuclease</keyword>
<evidence type="ECO:0000256" key="15">
    <source>
        <dbReference type="PROSITE-ProRule" id="PRU01319"/>
    </source>
</evidence>
<evidence type="ECO:0000313" key="20">
    <source>
        <dbReference type="Proteomes" id="UP000198548"/>
    </source>
</evidence>
<proteinExistence type="inferred from homology"/>
<dbReference type="InterPro" id="IPR024567">
    <property type="entry name" value="RNase_HII/HIII_dom"/>
</dbReference>
<dbReference type="CDD" id="cd07182">
    <property type="entry name" value="RNase_HII_bacteria_HII_like"/>
    <property type="match status" value="1"/>
</dbReference>
<dbReference type="AlphaFoldDB" id="A0A1H7V5G3"/>
<dbReference type="InterPro" id="IPR001352">
    <property type="entry name" value="RNase_HII/HIII"/>
</dbReference>
<dbReference type="GO" id="GO:0032299">
    <property type="term" value="C:ribonuclease H2 complex"/>
    <property type="evidence" value="ECO:0007669"/>
    <property type="project" value="TreeGrafter"/>
</dbReference>
<feature type="domain" description="RNase H type-2" evidence="17">
    <location>
        <begin position="80"/>
        <end position="263"/>
    </location>
</feature>
<dbReference type="GO" id="GO:0004523">
    <property type="term" value="F:RNA-DNA hybrid ribonuclease activity"/>
    <property type="evidence" value="ECO:0007669"/>
    <property type="project" value="UniProtKB-UniRule"/>
</dbReference>
<evidence type="ECO:0000313" key="19">
    <source>
        <dbReference type="EMBL" id="SEM04502.1"/>
    </source>
</evidence>
<dbReference type="PROSITE" id="PS51975">
    <property type="entry name" value="RNASE_H_2"/>
    <property type="match status" value="1"/>
</dbReference>
<sequence length="263" mass="29293">MSDQKISMEKTQTIKEIKELLSSGTEISSDYLALLKQDARKGVQTAVKQYENRLKKQALIQENYHMMQSYERAFREQGKGYIAGIDEVGRGPLAGPVVSAAVILPEEPDLAGINDSKQLSEAEREHWAEKIKKVALAINYSVISPELIDSLNIYEATRVSMKESVEGLGIHPDCLLIDAMRIDSRIPQEKIIKGDAKSISIAAASIIAKVTRDNIMKELAEKYPGYGFERNAGYGTKDHLDGLKKHGVTPIHRKSFRPVKDLL</sequence>
<evidence type="ECO:0000256" key="6">
    <source>
        <dbReference type="ARBA" id="ARBA00012180"/>
    </source>
</evidence>
<evidence type="ECO:0000259" key="17">
    <source>
        <dbReference type="PROSITE" id="PS51975"/>
    </source>
</evidence>
<evidence type="ECO:0000256" key="11">
    <source>
        <dbReference type="ARBA" id="ARBA00022759"/>
    </source>
</evidence>
<dbReference type="HAMAP" id="MF_00052_B">
    <property type="entry name" value="RNase_HII_B"/>
    <property type="match status" value="1"/>
</dbReference>
<evidence type="ECO:0000256" key="16">
    <source>
        <dbReference type="RuleBase" id="RU003515"/>
    </source>
</evidence>
<organism evidence="19 20">
    <name type="scientific">Alkalibacterium putridalgicola</name>
    <dbReference type="NCBI Taxonomy" id="426703"/>
    <lineage>
        <taxon>Bacteria</taxon>
        <taxon>Bacillati</taxon>
        <taxon>Bacillota</taxon>
        <taxon>Bacilli</taxon>
        <taxon>Lactobacillales</taxon>
        <taxon>Carnobacteriaceae</taxon>
        <taxon>Alkalibacterium</taxon>
    </lineage>
</organism>
<dbReference type="STRING" id="426703.SAMN04488100_12212"/>
<comment type="similarity">
    <text evidence="5 14 16">Belongs to the RNase HII family.</text>
</comment>
<dbReference type="NCBIfam" id="NF000594">
    <property type="entry name" value="PRK00015.1-1"/>
    <property type="match status" value="1"/>
</dbReference>